<dbReference type="AlphaFoldDB" id="A0AAD6ZE38"/>
<comment type="caution">
    <text evidence="1">The sequence shown here is derived from an EMBL/GenBank/DDBJ whole genome shotgun (WGS) entry which is preliminary data.</text>
</comment>
<name>A0AAD6ZE38_9AGAR</name>
<protein>
    <submittedName>
        <fullName evidence="1">Uncharacterized protein</fullName>
    </submittedName>
</protein>
<sequence length="262" mass="29493">MHYVFPFLPPPWPPSSSGQANRADYQCLSSRPDALKDKLIVVAYSGADPERVDEGKMNRESDQQPPRAVAFTSAMYLDVPDVAHVVLHTGLTVAVPSVHRKGILGELFAQLFLHVVPLNPEGMWVTTLAAVFSSLVLSEKVLSKTYPCPPTRQGHRLLQPLPEHLAIARAIDERHRAQLLISQDAEWDAERFVFRGSMDWDAAEVFKKDADDPKLWHRDKEATAFFGGLMRPGKGDEVLMVGFVDEERLREGIAWQRQKSRM</sequence>
<evidence type="ECO:0000313" key="2">
    <source>
        <dbReference type="Proteomes" id="UP001218218"/>
    </source>
</evidence>
<dbReference type="EMBL" id="JARIHO010000055">
    <property type="protein sequence ID" value="KAJ7319005.1"/>
    <property type="molecule type" value="Genomic_DNA"/>
</dbReference>
<gene>
    <name evidence="1" type="ORF">DFH08DRAFT_891279</name>
</gene>
<keyword evidence="2" id="KW-1185">Reference proteome</keyword>
<evidence type="ECO:0000313" key="1">
    <source>
        <dbReference type="EMBL" id="KAJ7319005.1"/>
    </source>
</evidence>
<organism evidence="1 2">
    <name type="scientific">Mycena albidolilacea</name>
    <dbReference type="NCBI Taxonomy" id="1033008"/>
    <lineage>
        <taxon>Eukaryota</taxon>
        <taxon>Fungi</taxon>
        <taxon>Dikarya</taxon>
        <taxon>Basidiomycota</taxon>
        <taxon>Agaricomycotina</taxon>
        <taxon>Agaricomycetes</taxon>
        <taxon>Agaricomycetidae</taxon>
        <taxon>Agaricales</taxon>
        <taxon>Marasmiineae</taxon>
        <taxon>Mycenaceae</taxon>
        <taxon>Mycena</taxon>
    </lineage>
</organism>
<accession>A0AAD6ZE38</accession>
<proteinExistence type="predicted"/>
<dbReference type="Proteomes" id="UP001218218">
    <property type="component" value="Unassembled WGS sequence"/>
</dbReference>
<reference evidence="1" key="1">
    <citation type="submission" date="2023-03" db="EMBL/GenBank/DDBJ databases">
        <title>Massive genome expansion in bonnet fungi (Mycena s.s.) driven by repeated elements and novel gene families across ecological guilds.</title>
        <authorList>
            <consortium name="Lawrence Berkeley National Laboratory"/>
            <person name="Harder C.B."/>
            <person name="Miyauchi S."/>
            <person name="Viragh M."/>
            <person name="Kuo A."/>
            <person name="Thoen E."/>
            <person name="Andreopoulos B."/>
            <person name="Lu D."/>
            <person name="Skrede I."/>
            <person name="Drula E."/>
            <person name="Henrissat B."/>
            <person name="Morin E."/>
            <person name="Kohler A."/>
            <person name="Barry K."/>
            <person name="LaButti K."/>
            <person name="Morin E."/>
            <person name="Salamov A."/>
            <person name="Lipzen A."/>
            <person name="Mereny Z."/>
            <person name="Hegedus B."/>
            <person name="Baldrian P."/>
            <person name="Stursova M."/>
            <person name="Weitz H."/>
            <person name="Taylor A."/>
            <person name="Grigoriev I.V."/>
            <person name="Nagy L.G."/>
            <person name="Martin F."/>
            <person name="Kauserud H."/>
        </authorList>
    </citation>
    <scope>NUCLEOTIDE SEQUENCE</scope>
    <source>
        <strain evidence="1">CBHHK002</strain>
    </source>
</reference>